<proteinExistence type="predicted"/>
<accession>A0AAX3IWG4</accession>
<evidence type="ECO:0000313" key="2">
    <source>
        <dbReference type="Proteomes" id="UP000331308"/>
    </source>
</evidence>
<evidence type="ECO:0000313" key="1">
    <source>
        <dbReference type="EMBL" id="VUX63645.1"/>
    </source>
</evidence>
<protein>
    <recommendedName>
        <fullName evidence="3">Transposase</fullName>
    </recommendedName>
</protein>
<name>A0AAX3IWG4_BIFPS</name>
<gene>
    <name evidence="1" type="ORF">BPLFYP29_01065</name>
</gene>
<evidence type="ECO:0008006" key="3">
    <source>
        <dbReference type="Google" id="ProtNLM"/>
    </source>
</evidence>
<dbReference type="Proteomes" id="UP000331308">
    <property type="component" value="Unassembled WGS sequence"/>
</dbReference>
<comment type="caution">
    <text evidence="1">The sequence shown here is derived from an EMBL/GenBank/DDBJ whole genome shotgun (WGS) entry which is preliminary data.</text>
</comment>
<reference evidence="1 2" key="1">
    <citation type="submission" date="2019-07" db="EMBL/GenBank/DDBJ databases">
        <authorList>
            <person name="Chang H.-W."/>
            <person name="Raman A."/>
            <person name="Venkatesh S."/>
            <person name="Gehrig J."/>
        </authorList>
    </citation>
    <scope>NUCLEOTIDE SEQUENCE [LARGE SCALE GENOMIC DNA]</scope>
    <source>
        <strain evidence="1">Bifidobacterium_pseudocatenulatum_LFYP_29</strain>
    </source>
</reference>
<organism evidence="1 2">
    <name type="scientific">Bifidobacterium pseudocatenulatum</name>
    <dbReference type="NCBI Taxonomy" id="28026"/>
    <lineage>
        <taxon>Bacteria</taxon>
        <taxon>Bacillati</taxon>
        <taxon>Actinomycetota</taxon>
        <taxon>Actinomycetes</taxon>
        <taxon>Bifidobacteriales</taxon>
        <taxon>Bifidobacteriaceae</taxon>
        <taxon>Bifidobacterium</taxon>
    </lineage>
</organism>
<dbReference type="AlphaFoldDB" id="A0AAX3IWG4"/>
<dbReference type="EMBL" id="CABHOD010000006">
    <property type="protein sequence ID" value="VUX63645.1"/>
    <property type="molecule type" value="Genomic_DNA"/>
</dbReference>
<sequence length="66" mass="7370">MVRKIKAKAILRPNDQGLSGRTIARSLGIAVERGRGAVRLDHRGNRLSGRGVLLQFFLSNWGRCRL</sequence>